<feature type="compositionally biased region" description="Basic and acidic residues" evidence="1">
    <location>
        <begin position="117"/>
        <end position="145"/>
    </location>
</feature>
<feature type="compositionally biased region" description="Basic and acidic residues" evidence="1">
    <location>
        <begin position="64"/>
        <end position="92"/>
    </location>
</feature>
<feature type="compositionally biased region" description="Low complexity" evidence="1">
    <location>
        <begin position="255"/>
        <end position="269"/>
    </location>
</feature>
<evidence type="ECO:0000256" key="1">
    <source>
        <dbReference type="SAM" id="MobiDB-lite"/>
    </source>
</evidence>
<name>A0AAV4JAQ1_9GAST</name>
<feature type="compositionally biased region" description="Polar residues" evidence="1">
    <location>
        <begin position="806"/>
        <end position="823"/>
    </location>
</feature>
<comment type="caution">
    <text evidence="2">The sequence shown here is derived from an EMBL/GenBank/DDBJ whole genome shotgun (WGS) entry which is preliminary data.</text>
</comment>
<sequence>MAEVASLGLSSQSSSDAAPDMPDGLVLSPSVKEAMDRILPRSASQLLQQHRLSTEDVNSQKGRVPRDLRVNSEKKDNVPNKIHLSSEQEALKKTGLKKRVSRADLEIIQAGDTQRNSSERGTRRLSLDRQNDCPSKTHSDSDDVSRPFAAVREKKKEKRRRKKKQAETTCEQPRDSIGHSEEDFISPEDKEKQSEKSLASLDFPLSDIEIVPKSSNRILTNGSGCHELTESDSLSLSLTGDGSQYNLKELGRHQNSSNSDDMSNNSFSSTKENVEHRKKLECQKLPRVKLSFYNILKHKKKIKKTFPPCYVVIEQISMLLSHANEKILNLAAARSEGKEAAGTVLPLAVRRKFLSSYCAKELMSCRKNNYSESLLESNHKTIFENMYIPDSEDDFEVVRGGRSLRKRDKTISYVEPTEADIFLEYSRKRPRNKVNDDTVESDQLDCSKKKKLNTQTEEPVLSPENSGSAVSNETNGPNSDKTVLHDYAKAKPPPNSGPKEVVVYPKQPTKDPSNRSSKSKPTEIRAAAASVSASSTPSGRSMLTSQPAPALISTFPPFLTSMSASPVPITPALPPTLSSSPLVRPQFCMVKMDGKNVLLPFLPGSSSGTGTHGPTLLLPGGKRLVVPPNHQLCQQISQSSRMMGPFPPSAMPTPLVTPPGLTQTSASSINSAASSCLPLPIPTLSTPLSYNIRGLSSTSLLQATRTVTPVTVYPPNSITTQRTLAAATTAPQSQAPVAMAAPNSTSVVRNIRVPASNLRVAAPNQPGAVRAVRIFVPGCQATGVPGRFATLGTVANNTSALTRLSASSDLLPQRQQTKDQFTPEQRAEKRRKLEKKYPLPPGVVIKTEPLDSPTQSTSTYSRSLLPGNIQVVSQAGRRPGVQSIRFLNPASAAAALGSSAPMSLSNFIVRAASGDGRQTLLIPSSLGMLTTSSSVRSSTANAASGPTTQSTSSSVIVTHASSTPVGTISILPTFTSPLNNCSTTNTTSSFGSVTGSQSLLSTGDPVLPVTSSSSDACSSSPPTSLPRTTPATGQSATNVIGKLKAEVETMSKLLDAQKAMGLRGDRIEKLKELLKKKKELLKDALADTASETSIAGNSISNLESVTGQTETEPIEID</sequence>
<feature type="compositionally biased region" description="Polar residues" evidence="1">
    <location>
        <begin position="453"/>
        <end position="481"/>
    </location>
</feature>
<accession>A0AAV4JAQ1</accession>
<feature type="compositionally biased region" description="Basic and acidic residues" evidence="1">
    <location>
        <begin position="172"/>
        <end position="195"/>
    </location>
</feature>
<feature type="region of interest" description="Disordered" evidence="1">
    <location>
        <begin position="1"/>
        <end position="27"/>
    </location>
</feature>
<dbReference type="Proteomes" id="UP000762676">
    <property type="component" value="Unassembled WGS sequence"/>
</dbReference>
<feature type="compositionally biased region" description="Low complexity" evidence="1">
    <location>
        <begin position="1010"/>
        <end position="1032"/>
    </location>
</feature>
<feature type="compositionally biased region" description="Polar residues" evidence="1">
    <location>
        <begin position="852"/>
        <end position="861"/>
    </location>
</feature>
<protein>
    <submittedName>
        <fullName evidence="2">Uncharacterized protein</fullName>
    </submittedName>
</protein>
<evidence type="ECO:0000313" key="2">
    <source>
        <dbReference type="EMBL" id="GFS19089.1"/>
    </source>
</evidence>
<organism evidence="2 3">
    <name type="scientific">Elysia marginata</name>
    <dbReference type="NCBI Taxonomy" id="1093978"/>
    <lineage>
        <taxon>Eukaryota</taxon>
        <taxon>Metazoa</taxon>
        <taxon>Spiralia</taxon>
        <taxon>Lophotrochozoa</taxon>
        <taxon>Mollusca</taxon>
        <taxon>Gastropoda</taxon>
        <taxon>Heterobranchia</taxon>
        <taxon>Euthyneura</taxon>
        <taxon>Panpulmonata</taxon>
        <taxon>Sacoglossa</taxon>
        <taxon>Placobranchoidea</taxon>
        <taxon>Plakobranchidae</taxon>
        <taxon>Elysia</taxon>
    </lineage>
</organism>
<feature type="compositionally biased region" description="Basic residues" evidence="1">
    <location>
        <begin position="153"/>
        <end position="164"/>
    </location>
</feature>
<proteinExistence type="predicted"/>
<feature type="compositionally biased region" description="Polar residues" evidence="1">
    <location>
        <begin position="47"/>
        <end position="61"/>
    </location>
</feature>
<feature type="region of interest" description="Disordered" evidence="1">
    <location>
        <begin position="251"/>
        <end position="273"/>
    </location>
</feature>
<feature type="compositionally biased region" description="Low complexity" evidence="1">
    <location>
        <begin position="526"/>
        <end position="538"/>
    </location>
</feature>
<feature type="compositionally biased region" description="Polar residues" evidence="1">
    <location>
        <begin position="1092"/>
        <end position="1111"/>
    </location>
</feature>
<feature type="region of interest" description="Disordered" evidence="1">
    <location>
        <begin position="433"/>
        <end position="545"/>
    </location>
</feature>
<feature type="region of interest" description="Disordered" evidence="1">
    <location>
        <begin position="992"/>
        <end position="1035"/>
    </location>
</feature>
<dbReference type="EMBL" id="BMAT01010052">
    <property type="protein sequence ID" value="GFS19089.1"/>
    <property type="molecule type" value="Genomic_DNA"/>
</dbReference>
<feature type="region of interest" description="Disordered" evidence="1">
    <location>
        <begin position="47"/>
        <end position="198"/>
    </location>
</feature>
<reference evidence="2 3" key="1">
    <citation type="journal article" date="2021" name="Elife">
        <title>Chloroplast acquisition without the gene transfer in kleptoplastic sea slugs, Plakobranchus ocellatus.</title>
        <authorList>
            <person name="Maeda T."/>
            <person name="Takahashi S."/>
            <person name="Yoshida T."/>
            <person name="Shimamura S."/>
            <person name="Takaki Y."/>
            <person name="Nagai Y."/>
            <person name="Toyoda A."/>
            <person name="Suzuki Y."/>
            <person name="Arimoto A."/>
            <person name="Ishii H."/>
            <person name="Satoh N."/>
            <person name="Nishiyama T."/>
            <person name="Hasebe M."/>
            <person name="Maruyama T."/>
            <person name="Minagawa J."/>
            <person name="Obokata J."/>
            <person name="Shigenobu S."/>
        </authorList>
    </citation>
    <scope>NUCLEOTIDE SEQUENCE [LARGE SCALE GENOMIC DNA]</scope>
</reference>
<gene>
    <name evidence="2" type="ORF">ElyMa_005023100</name>
</gene>
<evidence type="ECO:0000313" key="3">
    <source>
        <dbReference type="Proteomes" id="UP000762676"/>
    </source>
</evidence>
<feature type="compositionally biased region" description="Low complexity" evidence="1">
    <location>
        <begin position="1"/>
        <end position="15"/>
    </location>
</feature>
<keyword evidence="3" id="KW-1185">Reference proteome</keyword>
<dbReference type="AlphaFoldDB" id="A0AAV4JAQ1"/>
<feature type="region of interest" description="Disordered" evidence="1">
    <location>
        <begin position="806"/>
        <end position="861"/>
    </location>
</feature>
<feature type="region of interest" description="Disordered" evidence="1">
    <location>
        <begin position="1092"/>
        <end position="1117"/>
    </location>
</feature>